<keyword evidence="1" id="KW-0472">Membrane</keyword>
<proteinExistence type="predicted"/>
<keyword evidence="1" id="KW-1133">Transmembrane helix</keyword>
<protein>
    <submittedName>
        <fullName evidence="2">Uncharacterized protein</fullName>
    </submittedName>
</protein>
<keyword evidence="1" id="KW-0812">Transmembrane</keyword>
<evidence type="ECO:0000256" key="1">
    <source>
        <dbReference type="SAM" id="Phobius"/>
    </source>
</evidence>
<dbReference type="AlphaFoldDB" id="A0AA86VIA8"/>
<evidence type="ECO:0000313" key="3">
    <source>
        <dbReference type="Proteomes" id="UP001189624"/>
    </source>
</evidence>
<dbReference type="EMBL" id="OY731401">
    <property type="protein sequence ID" value="CAJ1947838.1"/>
    <property type="molecule type" value="Genomic_DNA"/>
</dbReference>
<sequence>FCSMKDWSRLNMNMILDCLVRQWFHLSLNILMFGSRSLLSVWIGWTGFGNQWRVTRFVTL</sequence>
<feature type="non-terminal residue" evidence="2">
    <location>
        <position position="60"/>
    </location>
</feature>
<dbReference type="Gramene" id="rna-AYBTSS11_LOCUS12870">
    <property type="protein sequence ID" value="CAJ1947838.1"/>
    <property type="gene ID" value="gene-AYBTSS11_LOCUS12870"/>
</dbReference>
<feature type="non-terminal residue" evidence="2">
    <location>
        <position position="1"/>
    </location>
</feature>
<dbReference type="Proteomes" id="UP001189624">
    <property type="component" value="Chromosome 4"/>
</dbReference>
<organism evidence="2 3">
    <name type="scientific">Sphenostylis stenocarpa</name>
    <dbReference type="NCBI Taxonomy" id="92480"/>
    <lineage>
        <taxon>Eukaryota</taxon>
        <taxon>Viridiplantae</taxon>
        <taxon>Streptophyta</taxon>
        <taxon>Embryophyta</taxon>
        <taxon>Tracheophyta</taxon>
        <taxon>Spermatophyta</taxon>
        <taxon>Magnoliopsida</taxon>
        <taxon>eudicotyledons</taxon>
        <taxon>Gunneridae</taxon>
        <taxon>Pentapetalae</taxon>
        <taxon>rosids</taxon>
        <taxon>fabids</taxon>
        <taxon>Fabales</taxon>
        <taxon>Fabaceae</taxon>
        <taxon>Papilionoideae</taxon>
        <taxon>50 kb inversion clade</taxon>
        <taxon>NPAAA clade</taxon>
        <taxon>indigoferoid/millettioid clade</taxon>
        <taxon>Phaseoleae</taxon>
        <taxon>Sphenostylis</taxon>
    </lineage>
</organism>
<accession>A0AA86VIA8</accession>
<reference evidence="2" key="1">
    <citation type="submission" date="2023-10" db="EMBL/GenBank/DDBJ databases">
        <authorList>
            <person name="Domelevo Entfellner J.-B."/>
        </authorList>
    </citation>
    <scope>NUCLEOTIDE SEQUENCE</scope>
</reference>
<feature type="transmembrane region" description="Helical" evidence="1">
    <location>
        <begin position="23"/>
        <end position="45"/>
    </location>
</feature>
<keyword evidence="3" id="KW-1185">Reference proteome</keyword>
<gene>
    <name evidence="2" type="ORF">AYBTSS11_LOCUS12870</name>
</gene>
<name>A0AA86VIA8_9FABA</name>
<evidence type="ECO:0000313" key="2">
    <source>
        <dbReference type="EMBL" id="CAJ1947838.1"/>
    </source>
</evidence>